<accession>A0A5B9DX69</accession>
<gene>
    <name evidence="2" type="ORF">CS053_05870</name>
</gene>
<keyword evidence="1" id="KW-0472">Membrane</keyword>
<dbReference type="KEGG" id="rgl:CS053_05870"/>
<keyword evidence="1" id="KW-1133">Transmembrane helix</keyword>
<feature type="transmembrane region" description="Helical" evidence="1">
    <location>
        <begin position="129"/>
        <end position="152"/>
    </location>
</feature>
<evidence type="ECO:0000256" key="1">
    <source>
        <dbReference type="SAM" id="Phobius"/>
    </source>
</evidence>
<feature type="transmembrane region" description="Helical" evidence="1">
    <location>
        <begin position="68"/>
        <end position="86"/>
    </location>
</feature>
<dbReference type="Pfam" id="PF13787">
    <property type="entry name" value="HXXEE"/>
    <property type="match status" value="1"/>
</dbReference>
<evidence type="ECO:0000313" key="3">
    <source>
        <dbReference type="Proteomes" id="UP000321807"/>
    </source>
</evidence>
<protein>
    <submittedName>
        <fullName evidence="2">HXXEE domain-containing protein</fullName>
    </submittedName>
</protein>
<dbReference type="InterPro" id="IPR025671">
    <property type="entry name" value="HXXEE"/>
</dbReference>
<proteinExistence type="predicted"/>
<organism evidence="2 3">
    <name type="scientific">Rhodanobacter glycinis</name>
    <dbReference type="NCBI Taxonomy" id="582702"/>
    <lineage>
        <taxon>Bacteria</taxon>
        <taxon>Pseudomonadati</taxon>
        <taxon>Pseudomonadota</taxon>
        <taxon>Gammaproteobacteria</taxon>
        <taxon>Lysobacterales</taxon>
        <taxon>Rhodanobacteraceae</taxon>
        <taxon>Rhodanobacter</taxon>
    </lineage>
</organism>
<keyword evidence="1" id="KW-0812">Transmembrane</keyword>
<evidence type="ECO:0000313" key="2">
    <source>
        <dbReference type="EMBL" id="QEE24078.1"/>
    </source>
</evidence>
<dbReference type="AlphaFoldDB" id="A0A5B9DX69"/>
<reference evidence="2 3" key="1">
    <citation type="submission" date="2019-08" db="EMBL/GenBank/DDBJ databases">
        <title>Complete genome sequence of Rhodanobacter glycinis strain T01E-68 isolated from tomato root.</title>
        <authorList>
            <person name="Weon H.-Y."/>
            <person name="Lee S.A."/>
        </authorList>
    </citation>
    <scope>NUCLEOTIDE SEQUENCE [LARGE SCALE GENOMIC DNA]</scope>
    <source>
        <strain evidence="2 3">T01E-68</strain>
    </source>
</reference>
<dbReference type="Proteomes" id="UP000321807">
    <property type="component" value="Chromosome"/>
</dbReference>
<dbReference type="EMBL" id="CP042807">
    <property type="protein sequence ID" value="QEE24078.1"/>
    <property type="molecule type" value="Genomic_DNA"/>
</dbReference>
<dbReference type="RefSeq" id="WP_147626741.1">
    <property type="nucleotide sequence ID" value="NZ_CP042807.1"/>
</dbReference>
<feature type="transmembrane region" description="Helical" evidence="1">
    <location>
        <begin position="42"/>
        <end position="61"/>
    </location>
</feature>
<sequence>MDLSLLGWLFALGVVAHNAEEAWLLPSWSKRPTRWRITPRVFRLGALVLSLLALLAAWLAAVGGRHSAGAYLLAGYALAMVLNVLAPHVIACLVTRSYAPGTATAVLFNLPLGSWLIHRLLQDGAIEPAVFAWSGPLVVLGLLAFVPVLFALGGKPGVAR</sequence>
<feature type="transmembrane region" description="Helical" evidence="1">
    <location>
        <begin position="98"/>
        <end position="117"/>
    </location>
</feature>
<name>A0A5B9DX69_9GAMM</name>